<evidence type="ECO:0000313" key="1">
    <source>
        <dbReference type="EMBL" id="SOQ45130.1"/>
    </source>
</evidence>
<reference evidence="1" key="1">
    <citation type="submission" date="2016-07" db="EMBL/GenBank/DDBJ databases">
        <authorList>
            <person name="Bretaudeau A."/>
        </authorList>
    </citation>
    <scope>NUCLEOTIDE SEQUENCE</scope>
    <source>
        <strain evidence="1">Rice</strain>
        <tissue evidence="1">Whole body</tissue>
    </source>
</reference>
<dbReference type="EMBL" id="ODYU01004840">
    <property type="protein sequence ID" value="SOQ45130.1"/>
    <property type="molecule type" value="Genomic_DNA"/>
</dbReference>
<protein>
    <submittedName>
        <fullName evidence="1">SFRICE_029116</fullName>
    </submittedName>
</protein>
<accession>A0A2H1VWC0</accession>
<dbReference type="AlphaFoldDB" id="A0A2H1VWC0"/>
<proteinExistence type="predicted"/>
<name>A0A2H1VWC0_SPOFR</name>
<gene>
    <name evidence="1" type="ORF">SFRICE_029116</name>
</gene>
<organism evidence="1">
    <name type="scientific">Spodoptera frugiperda</name>
    <name type="common">Fall armyworm</name>
    <dbReference type="NCBI Taxonomy" id="7108"/>
    <lineage>
        <taxon>Eukaryota</taxon>
        <taxon>Metazoa</taxon>
        <taxon>Ecdysozoa</taxon>
        <taxon>Arthropoda</taxon>
        <taxon>Hexapoda</taxon>
        <taxon>Insecta</taxon>
        <taxon>Pterygota</taxon>
        <taxon>Neoptera</taxon>
        <taxon>Endopterygota</taxon>
        <taxon>Lepidoptera</taxon>
        <taxon>Glossata</taxon>
        <taxon>Ditrysia</taxon>
        <taxon>Noctuoidea</taxon>
        <taxon>Noctuidae</taxon>
        <taxon>Amphipyrinae</taxon>
        <taxon>Spodoptera</taxon>
    </lineage>
</organism>
<sequence>MYSNGMYGILNNLLISSKYITYGDCFSPDTIINFIATVASIKTVCLTKLIITLFIFDYNFFWYGWNSLPPNCRVGQKSVSRDDAILNRLGLSSCSLYFGPLV</sequence>